<evidence type="ECO:0000313" key="1">
    <source>
        <dbReference type="EMBL" id="OUP70711.1"/>
    </source>
</evidence>
<organism evidence="1 2">
    <name type="scientific">Anaerotruncus colihominis</name>
    <dbReference type="NCBI Taxonomy" id="169435"/>
    <lineage>
        <taxon>Bacteria</taxon>
        <taxon>Bacillati</taxon>
        <taxon>Bacillota</taxon>
        <taxon>Clostridia</taxon>
        <taxon>Eubacteriales</taxon>
        <taxon>Oscillospiraceae</taxon>
        <taxon>Anaerotruncus</taxon>
    </lineage>
</organism>
<protein>
    <recommendedName>
        <fullName evidence="3">HipA-like C-terminal domain-containing protein</fullName>
    </recommendedName>
</protein>
<dbReference type="Gene3D" id="1.10.1070.20">
    <property type="match status" value="1"/>
</dbReference>
<dbReference type="EMBL" id="NFKP01000003">
    <property type="protein sequence ID" value="OUP70711.1"/>
    <property type="molecule type" value="Genomic_DNA"/>
</dbReference>
<dbReference type="Proteomes" id="UP000196386">
    <property type="component" value="Unassembled WGS sequence"/>
</dbReference>
<comment type="caution">
    <text evidence="1">The sequence shown here is derived from an EMBL/GenBank/DDBJ whole genome shotgun (WGS) entry which is preliminary data.</text>
</comment>
<proteinExistence type="predicted"/>
<reference evidence="2" key="1">
    <citation type="submission" date="2017-04" db="EMBL/GenBank/DDBJ databases">
        <title>Function of individual gut microbiota members based on whole genome sequencing of pure cultures obtained from chicken caecum.</title>
        <authorList>
            <person name="Medvecky M."/>
            <person name="Cejkova D."/>
            <person name="Polansky O."/>
            <person name="Karasova D."/>
            <person name="Kubasova T."/>
            <person name="Cizek A."/>
            <person name="Rychlik I."/>
        </authorList>
    </citation>
    <scope>NUCLEOTIDE SEQUENCE [LARGE SCALE GENOMIC DNA]</scope>
    <source>
        <strain evidence="2">An175</strain>
    </source>
</reference>
<name>A0A1Y4MSW2_9FIRM</name>
<gene>
    <name evidence="1" type="ORF">B5F11_04500</name>
</gene>
<evidence type="ECO:0000313" key="2">
    <source>
        <dbReference type="Proteomes" id="UP000196386"/>
    </source>
</evidence>
<sequence>MEKYLSDIGMYVVVDSFLSDGARTKYWCHSGNSIYLYKEDKVHPGGEKTFESVSEYLAMILGDLIGVPVVQIVLGNHYILSKVMRNEEVHSFIEYSEEFSHSFHMSNLKTYTLGTLLSDKNKYKRNVIEMLLFDILIGNSDRHPGNFGYTSRGFYPLFDNGSSLCAYVKESTIADLLRDKARFKALCYSKSRPTIRGESKLTHYDLLKQLDSLFPEHVSKFCRKIQVIDLDFVLSLLPISEDRKYLLRAFLEERVSWFEAAGAK</sequence>
<accession>A0A1Y4MSW2</accession>
<dbReference type="RefSeq" id="WP_087299934.1">
    <property type="nucleotide sequence ID" value="NZ_NFKP01000003.1"/>
</dbReference>
<evidence type="ECO:0008006" key="3">
    <source>
        <dbReference type="Google" id="ProtNLM"/>
    </source>
</evidence>
<dbReference type="AlphaFoldDB" id="A0A1Y4MSW2"/>